<dbReference type="AlphaFoldDB" id="A0A067T5Q1"/>
<accession>A0A067T5Q1</accession>
<evidence type="ECO:0000313" key="1">
    <source>
        <dbReference type="EMBL" id="KDR78490.1"/>
    </source>
</evidence>
<name>A0A067T5Q1_GALM3</name>
<dbReference type="EMBL" id="KL142374">
    <property type="protein sequence ID" value="KDR78490.1"/>
    <property type="molecule type" value="Genomic_DNA"/>
</dbReference>
<proteinExistence type="predicted"/>
<keyword evidence="2" id="KW-1185">Reference proteome</keyword>
<sequence>MDKKKRATTMEHRTTWTTNNYNSKLVGLQLHVRSDDEKKNCSNGVLRSSYSHDVMNPQHYLKTSPSIWSPRAVLPGSILAGDEDAEGEMEVDIETFSGPSFNSDSPTSPRRPLCWRRRCRRGRIA</sequence>
<gene>
    <name evidence="1" type="ORF">GALMADRAFT_1252762</name>
</gene>
<dbReference type="HOGENOM" id="CLU_1992825_0_0_1"/>
<reference evidence="2" key="1">
    <citation type="journal article" date="2014" name="Proc. Natl. Acad. Sci. U.S.A.">
        <title>Extensive sampling of basidiomycete genomes demonstrates inadequacy of the white-rot/brown-rot paradigm for wood decay fungi.</title>
        <authorList>
            <person name="Riley R."/>
            <person name="Salamov A.A."/>
            <person name="Brown D.W."/>
            <person name="Nagy L.G."/>
            <person name="Floudas D."/>
            <person name="Held B.W."/>
            <person name="Levasseur A."/>
            <person name="Lombard V."/>
            <person name="Morin E."/>
            <person name="Otillar R."/>
            <person name="Lindquist E.A."/>
            <person name="Sun H."/>
            <person name="LaButti K.M."/>
            <person name="Schmutz J."/>
            <person name="Jabbour D."/>
            <person name="Luo H."/>
            <person name="Baker S.E."/>
            <person name="Pisabarro A.G."/>
            <person name="Walton J.D."/>
            <person name="Blanchette R.A."/>
            <person name="Henrissat B."/>
            <person name="Martin F."/>
            <person name="Cullen D."/>
            <person name="Hibbett D.S."/>
            <person name="Grigoriev I.V."/>
        </authorList>
    </citation>
    <scope>NUCLEOTIDE SEQUENCE [LARGE SCALE GENOMIC DNA]</scope>
    <source>
        <strain evidence="2">CBS 339.88</strain>
    </source>
</reference>
<evidence type="ECO:0000313" key="2">
    <source>
        <dbReference type="Proteomes" id="UP000027222"/>
    </source>
</evidence>
<organism evidence="1 2">
    <name type="scientific">Galerina marginata (strain CBS 339.88)</name>
    <dbReference type="NCBI Taxonomy" id="685588"/>
    <lineage>
        <taxon>Eukaryota</taxon>
        <taxon>Fungi</taxon>
        <taxon>Dikarya</taxon>
        <taxon>Basidiomycota</taxon>
        <taxon>Agaricomycotina</taxon>
        <taxon>Agaricomycetes</taxon>
        <taxon>Agaricomycetidae</taxon>
        <taxon>Agaricales</taxon>
        <taxon>Agaricineae</taxon>
        <taxon>Strophariaceae</taxon>
        <taxon>Galerina</taxon>
    </lineage>
</organism>
<dbReference type="Proteomes" id="UP000027222">
    <property type="component" value="Unassembled WGS sequence"/>
</dbReference>
<protein>
    <submittedName>
        <fullName evidence="1">Uncharacterized protein</fullName>
    </submittedName>
</protein>